<feature type="domain" description="Response regulatory" evidence="12">
    <location>
        <begin position="3"/>
        <end position="116"/>
    </location>
</feature>
<keyword evidence="1" id="KW-0678">Repressor</keyword>
<evidence type="ECO:0000256" key="2">
    <source>
        <dbReference type="ARBA" id="ARBA00022553"/>
    </source>
</evidence>
<name>A0AAQ3W5V1_9ENTE</name>
<dbReference type="GO" id="GO:0000976">
    <property type="term" value="F:transcription cis-regulatory region binding"/>
    <property type="evidence" value="ECO:0007669"/>
    <property type="project" value="TreeGrafter"/>
</dbReference>
<dbReference type="AlphaFoldDB" id="A0AAQ3W5V1"/>
<evidence type="ECO:0000259" key="13">
    <source>
        <dbReference type="PROSITE" id="PS51755"/>
    </source>
</evidence>
<dbReference type="InterPro" id="IPR011006">
    <property type="entry name" value="CheY-like_superfamily"/>
</dbReference>
<evidence type="ECO:0000313" key="14">
    <source>
        <dbReference type="EMBL" id="WYJ95571.1"/>
    </source>
</evidence>
<dbReference type="FunFam" id="3.40.50.2300:FF:000001">
    <property type="entry name" value="DNA-binding response regulator PhoB"/>
    <property type="match status" value="1"/>
</dbReference>
<evidence type="ECO:0000256" key="11">
    <source>
        <dbReference type="PROSITE-ProRule" id="PRU01091"/>
    </source>
</evidence>
<dbReference type="PANTHER" id="PTHR48111">
    <property type="entry name" value="REGULATOR OF RPOS"/>
    <property type="match status" value="1"/>
</dbReference>
<evidence type="ECO:0000256" key="6">
    <source>
        <dbReference type="ARBA" id="ARBA00023159"/>
    </source>
</evidence>
<keyword evidence="9" id="KW-0961">Cell wall biogenesis/degradation</keyword>
<feature type="modified residue" description="4-aspartylphosphate" evidence="10">
    <location>
        <position position="52"/>
    </location>
</feature>
<dbReference type="Pfam" id="PF00486">
    <property type="entry name" value="Trans_reg_C"/>
    <property type="match status" value="1"/>
</dbReference>
<dbReference type="PANTHER" id="PTHR48111:SF2">
    <property type="entry name" value="RESPONSE REGULATOR SAER"/>
    <property type="match status" value="1"/>
</dbReference>
<evidence type="ECO:0000313" key="15">
    <source>
        <dbReference type="Proteomes" id="UP000196151"/>
    </source>
</evidence>
<evidence type="ECO:0000256" key="9">
    <source>
        <dbReference type="ARBA" id="ARBA00023316"/>
    </source>
</evidence>
<evidence type="ECO:0000256" key="8">
    <source>
        <dbReference type="ARBA" id="ARBA00023251"/>
    </source>
</evidence>
<proteinExistence type="predicted"/>
<dbReference type="InterPro" id="IPR001867">
    <property type="entry name" value="OmpR/PhoB-type_DNA-bd"/>
</dbReference>
<dbReference type="GO" id="GO:0046677">
    <property type="term" value="P:response to antibiotic"/>
    <property type="evidence" value="ECO:0007669"/>
    <property type="project" value="UniProtKB-KW"/>
</dbReference>
<dbReference type="Gene3D" id="3.40.50.2300">
    <property type="match status" value="1"/>
</dbReference>
<dbReference type="GO" id="GO:0032993">
    <property type="term" value="C:protein-DNA complex"/>
    <property type="evidence" value="ECO:0007669"/>
    <property type="project" value="TreeGrafter"/>
</dbReference>
<dbReference type="SUPFAM" id="SSF52172">
    <property type="entry name" value="CheY-like"/>
    <property type="match status" value="1"/>
</dbReference>
<dbReference type="PROSITE" id="PS50110">
    <property type="entry name" value="RESPONSE_REGULATORY"/>
    <property type="match status" value="1"/>
</dbReference>
<evidence type="ECO:0000259" key="12">
    <source>
        <dbReference type="PROSITE" id="PS50110"/>
    </source>
</evidence>
<keyword evidence="7" id="KW-0804">Transcription</keyword>
<dbReference type="RefSeq" id="WP_207114574.1">
    <property type="nucleotide sequence ID" value="NZ_CP147246.1"/>
</dbReference>
<dbReference type="InterPro" id="IPR058211">
    <property type="entry name" value="VanR-like"/>
</dbReference>
<organism evidence="14 15">
    <name type="scientific">Candidatus Enterococcus dunnyi</name>
    <dbReference type="NCBI Taxonomy" id="1834192"/>
    <lineage>
        <taxon>Bacteria</taxon>
        <taxon>Bacillati</taxon>
        <taxon>Bacillota</taxon>
        <taxon>Bacilli</taxon>
        <taxon>Lactobacillales</taxon>
        <taxon>Enterococcaceae</taxon>
        <taxon>Enterococcus</taxon>
    </lineage>
</organism>
<dbReference type="SMART" id="SM00448">
    <property type="entry name" value="REC"/>
    <property type="match status" value="1"/>
</dbReference>
<dbReference type="SMART" id="SM00862">
    <property type="entry name" value="Trans_reg_C"/>
    <property type="match status" value="1"/>
</dbReference>
<feature type="DNA-binding region" description="OmpR/PhoB-type" evidence="11">
    <location>
        <begin position="128"/>
        <end position="229"/>
    </location>
</feature>
<keyword evidence="4" id="KW-0805">Transcription regulation</keyword>
<dbReference type="Pfam" id="PF00072">
    <property type="entry name" value="Response_reg"/>
    <property type="match status" value="1"/>
</dbReference>
<dbReference type="NCBIfam" id="NF033117">
    <property type="entry name" value="vanR_ACDEGLN"/>
    <property type="match status" value="1"/>
</dbReference>
<keyword evidence="15" id="KW-1185">Reference proteome</keyword>
<keyword evidence="6" id="KW-0010">Activator</keyword>
<keyword evidence="3" id="KW-0902">Two-component regulatory system</keyword>
<evidence type="ECO:0000256" key="4">
    <source>
        <dbReference type="ARBA" id="ARBA00023015"/>
    </source>
</evidence>
<dbReference type="CDD" id="cd00383">
    <property type="entry name" value="trans_reg_C"/>
    <property type="match status" value="1"/>
</dbReference>
<sequence length="229" mass="26625">MAKILILDDEKEIVSLISTLLSNEGYEVYEAMSGKESLEIIENNKIDLAILDVMLPDISGFDVLQSIREKQFFPVLMLTARGQDMDKITGLSMGADDYIVKPFNPFEVLARVKTQLRRYQIYNSKGIDEINEYAKNGLYISVDSRKVFLYEEEIKLTPIEFDILWYLCKNEGHVISSEELFEKVWKEDYLENNNTVMAHIARIREKMHEKPRQPNIIKTVWGVGYTIEK</sequence>
<dbReference type="Gene3D" id="6.10.250.690">
    <property type="match status" value="1"/>
</dbReference>
<dbReference type="Proteomes" id="UP000196151">
    <property type="component" value="Chromosome"/>
</dbReference>
<evidence type="ECO:0000256" key="7">
    <source>
        <dbReference type="ARBA" id="ARBA00023163"/>
    </source>
</evidence>
<dbReference type="GO" id="GO:0006355">
    <property type="term" value="P:regulation of DNA-templated transcription"/>
    <property type="evidence" value="ECO:0007669"/>
    <property type="project" value="InterPro"/>
</dbReference>
<dbReference type="GO" id="GO:0000156">
    <property type="term" value="F:phosphorelay response regulator activity"/>
    <property type="evidence" value="ECO:0007669"/>
    <property type="project" value="TreeGrafter"/>
</dbReference>
<reference evidence="14" key="1">
    <citation type="submission" date="2017-05" db="EMBL/GenBank/DDBJ databases">
        <authorList>
            <consortium name="The Broad Institute Genomics Platform"/>
            <consortium name="The Broad Institute Genomic Center for Infectious Diseases"/>
            <person name="Earl A."/>
            <person name="Manson A."/>
            <person name="Schwartman J."/>
            <person name="Gilmore M."/>
            <person name="Abouelleil A."/>
            <person name="Cao P."/>
            <person name="Chapman S."/>
            <person name="Cusick C."/>
            <person name="Shea T."/>
            <person name="Young S."/>
            <person name="Neafsey D."/>
            <person name="Nusbaum C."/>
            <person name="Birren B."/>
        </authorList>
    </citation>
    <scope>NUCLEOTIDE SEQUENCE</scope>
    <source>
        <strain evidence="14">9D6_DIV0238</strain>
    </source>
</reference>
<protein>
    <submittedName>
        <fullName evidence="14">Two-component system, OmpR family, response regulator VanR</fullName>
    </submittedName>
</protein>
<dbReference type="InterPro" id="IPR039420">
    <property type="entry name" value="WalR-like"/>
</dbReference>
<dbReference type="InterPro" id="IPR001789">
    <property type="entry name" value="Sig_transdc_resp-reg_receiver"/>
</dbReference>
<dbReference type="FunFam" id="1.10.10.10:FF:000018">
    <property type="entry name" value="DNA-binding response regulator ResD"/>
    <property type="match status" value="1"/>
</dbReference>
<dbReference type="GO" id="GO:0071555">
    <property type="term" value="P:cell wall organization"/>
    <property type="evidence" value="ECO:0007669"/>
    <property type="project" value="UniProtKB-KW"/>
</dbReference>
<dbReference type="InterPro" id="IPR036388">
    <property type="entry name" value="WH-like_DNA-bd_sf"/>
</dbReference>
<dbReference type="EMBL" id="CP147246">
    <property type="protein sequence ID" value="WYJ95571.1"/>
    <property type="molecule type" value="Genomic_DNA"/>
</dbReference>
<reference evidence="14" key="2">
    <citation type="submission" date="2024-03" db="EMBL/GenBank/DDBJ databases">
        <title>The Genome Sequence of Enterococcus sp. DIV0238c.</title>
        <authorList>
            <consortium name="The Broad Institute Genomics Platform"/>
            <consortium name="The Broad Institute Microbial Omics Core"/>
            <consortium name="The Broad Institute Genomic Center for Infectious Diseases"/>
            <person name="Earl A."/>
            <person name="Manson A."/>
            <person name="Gilmore M."/>
            <person name="Schwartman J."/>
            <person name="Shea T."/>
            <person name="Abouelleil A."/>
            <person name="Cao P."/>
            <person name="Chapman S."/>
            <person name="Cusick C."/>
            <person name="Young S."/>
            <person name="Neafsey D."/>
            <person name="Nusbaum C."/>
            <person name="Birren B."/>
        </authorList>
    </citation>
    <scope>NUCLEOTIDE SEQUENCE</scope>
    <source>
        <strain evidence="14">9D6_DIV0238</strain>
    </source>
</reference>
<dbReference type="CDD" id="cd17574">
    <property type="entry name" value="REC_OmpR"/>
    <property type="match status" value="1"/>
</dbReference>
<dbReference type="PROSITE" id="PS51755">
    <property type="entry name" value="OMPR_PHOB"/>
    <property type="match status" value="1"/>
</dbReference>
<keyword evidence="8" id="KW-0046">Antibiotic resistance</keyword>
<keyword evidence="2 10" id="KW-0597">Phosphoprotein</keyword>
<dbReference type="Gene3D" id="1.10.10.10">
    <property type="entry name" value="Winged helix-like DNA-binding domain superfamily/Winged helix DNA-binding domain"/>
    <property type="match status" value="1"/>
</dbReference>
<evidence type="ECO:0000256" key="5">
    <source>
        <dbReference type="ARBA" id="ARBA00023125"/>
    </source>
</evidence>
<evidence type="ECO:0000256" key="10">
    <source>
        <dbReference type="PROSITE-ProRule" id="PRU00169"/>
    </source>
</evidence>
<gene>
    <name evidence="14" type="ORF">A5889_003119</name>
</gene>
<evidence type="ECO:0000256" key="1">
    <source>
        <dbReference type="ARBA" id="ARBA00022491"/>
    </source>
</evidence>
<accession>A0AAQ3W5V1</accession>
<keyword evidence="5 11" id="KW-0238">DNA-binding</keyword>
<feature type="domain" description="OmpR/PhoB-type" evidence="13">
    <location>
        <begin position="128"/>
        <end position="229"/>
    </location>
</feature>
<evidence type="ECO:0000256" key="3">
    <source>
        <dbReference type="ARBA" id="ARBA00023012"/>
    </source>
</evidence>
<dbReference type="GO" id="GO:0005829">
    <property type="term" value="C:cytosol"/>
    <property type="evidence" value="ECO:0007669"/>
    <property type="project" value="TreeGrafter"/>
</dbReference>